<organism evidence="6 7">
    <name type="scientific">Mesorhizobium muleiense</name>
    <dbReference type="NCBI Taxonomy" id="1004279"/>
    <lineage>
        <taxon>Bacteria</taxon>
        <taxon>Pseudomonadati</taxon>
        <taxon>Pseudomonadota</taxon>
        <taxon>Alphaproteobacteria</taxon>
        <taxon>Hyphomicrobiales</taxon>
        <taxon>Phyllobacteriaceae</taxon>
        <taxon>Mesorhizobium</taxon>
    </lineage>
</organism>
<dbReference type="EMBL" id="FNEE01000022">
    <property type="protein sequence ID" value="SDK89298.1"/>
    <property type="molecule type" value="Genomic_DNA"/>
</dbReference>
<keyword evidence="3" id="KW-0862">Zinc</keyword>
<dbReference type="InterPro" id="IPR006913">
    <property type="entry name" value="CENP-V/GFA"/>
</dbReference>
<dbReference type="PANTHER" id="PTHR33337:SF40">
    <property type="entry name" value="CENP-V_GFA DOMAIN-CONTAINING PROTEIN-RELATED"/>
    <property type="match status" value="1"/>
</dbReference>
<feature type="domain" description="CENP-V/GFA" evidence="5">
    <location>
        <begin position="8"/>
        <end position="107"/>
    </location>
</feature>
<dbReference type="InterPro" id="IPR011057">
    <property type="entry name" value="Mss4-like_sf"/>
</dbReference>
<keyword evidence="2" id="KW-0479">Metal-binding</keyword>
<evidence type="ECO:0000256" key="3">
    <source>
        <dbReference type="ARBA" id="ARBA00022833"/>
    </source>
</evidence>
<dbReference type="PROSITE" id="PS51891">
    <property type="entry name" value="CENP_V_GFA"/>
    <property type="match status" value="1"/>
</dbReference>
<evidence type="ECO:0000256" key="2">
    <source>
        <dbReference type="ARBA" id="ARBA00022723"/>
    </source>
</evidence>
<protein>
    <submittedName>
        <fullName evidence="6">Uncharacterized conserved protein</fullName>
    </submittedName>
</protein>
<dbReference type="AlphaFoldDB" id="A0A1G9FLI5"/>
<sequence>MDDWKLPWDGGCLCGGIRFRISAPPLLTMACHCTGCQKLSASAYSLTMAVPSSGFSVTQGEPVVGGMHGPHRQLYCPHCKNWMFTHPHGLDFFVNVRATMLDEHNWYVPFVEVFTSERLPWATTAASHSFATQPDLEGYTPLIEAFAREGARPG</sequence>
<evidence type="ECO:0000313" key="7">
    <source>
        <dbReference type="Proteomes" id="UP000198894"/>
    </source>
</evidence>
<dbReference type="Proteomes" id="UP000198894">
    <property type="component" value="Unassembled WGS sequence"/>
</dbReference>
<evidence type="ECO:0000259" key="5">
    <source>
        <dbReference type="PROSITE" id="PS51891"/>
    </source>
</evidence>
<proteinExistence type="inferred from homology"/>
<evidence type="ECO:0000313" key="6">
    <source>
        <dbReference type="EMBL" id="SDK89298.1"/>
    </source>
</evidence>
<dbReference type="SUPFAM" id="SSF51316">
    <property type="entry name" value="Mss4-like"/>
    <property type="match status" value="1"/>
</dbReference>
<dbReference type="Pfam" id="PF04828">
    <property type="entry name" value="GFA"/>
    <property type="match status" value="1"/>
</dbReference>
<keyword evidence="4" id="KW-0456">Lyase</keyword>
<reference evidence="7" key="1">
    <citation type="submission" date="2016-10" db="EMBL/GenBank/DDBJ databases">
        <authorList>
            <person name="Varghese N."/>
            <person name="Submissions S."/>
        </authorList>
    </citation>
    <scope>NUCLEOTIDE SEQUENCE [LARGE SCALE GENOMIC DNA]</scope>
    <source>
        <strain evidence="7">CGMCC 1.11022</strain>
    </source>
</reference>
<evidence type="ECO:0000256" key="4">
    <source>
        <dbReference type="ARBA" id="ARBA00023239"/>
    </source>
</evidence>
<dbReference type="GO" id="GO:0016846">
    <property type="term" value="F:carbon-sulfur lyase activity"/>
    <property type="evidence" value="ECO:0007669"/>
    <property type="project" value="InterPro"/>
</dbReference>
<keyword evidence="7" id="KW-1185">Reference proteome</keyword>
<accession>A0A1G9FLI5</accession>
<dbReference type="RefSeq" id="WP_051505774.1">
    <property type="nucleotide sequence ID" value="NZ_FNEE01000022.1"/>
</dbReference>
<dbReference type="Gene3D" id="3.90.1590.10">
    <property type="entry name" value="glutathione-dependent formaldehyde- activating enzyme (gfa)"/>
    <property type="match status" value="1"/>
</dbReference>
<dbReference type="GO" id="GO:0046872">
    <property type="term" value="F:metal ion binding"/>
    <property type="evidence" value="ECO:0007669"/>
    <property type="project" value="UniProtKB-KW"/>
</dbReference>
<dbReference type="PROSITE" id="PS51257">
    <property type="entry name" value="PROKAR_LIPOPROTEIN"/>
    <property type="match status" value="1"/>
</dbReference>
<name>A0A1G9FLI5_9HYPH</name>
<dbReference type="PANTHER" id="PTHR33337">
    <property type="entry name" value="GFA DOMAIN-CONTAINING PROTEIN"/>
    <property type="match status" value="1"/>
</dbReference>
<evidence type="ECO:0000256" key="1">
    <source>
        <dbReference type="ARBA" id="ARBA00005495"/>
    </source>
</evidence>
<comment type="similarity">
    <text evidence="1">Belongs to the Gfa family.</text>
</comment>
<gene>
    <name evidence="6" type="ORF">SAMN05428953_12292</name>
</gene>